<reference evidence="6 7" key="1">
    <citation type="submission" date="2010-05" db="EMBL/GenBank/DDBJ databases">
        <title>The Genome Sequence of Thecamonas trahens ATCC 50062.</title>
        <authorList>
            <consortium name="The Broad Institute Genome Sequencing Platform"/>
            <person name="Russ C."/>
            <person name="Cuomo C."/>
            <person name="Shea T."/>
            <person name="Young S.K."/>
            <person name="Zeng Q."/>
            <person name="Koehrsen M."/>
            <person name="Haas B."/>
            <person name="Borodovsky M."/>
            <person name="Guigo R."/>
            <person name="Alvarado L."/>
            <person name="Berlin A."/>
            <person name="Bochicchio J."/>
            <person name="Borenstein D."/>
            <person name="Chapman S."/>
            <person name="Chen Z."/>
            <person name="Freedman E."/>
            <person name="Gellesch M."/>
            <person name="Goldberg J."/>
            <person name="Griggs A."/>
            <person name="Gujja S."/>
            <person name="Heilman E."/>
            <person name="Heiman D."/>
            <person name="Hepburn T."/>
            <person name="Howarth C."/>
            <person name="Jen D."/>
            <person name="Larson L."/>
            <person name="Mehta T."/>
            <person name="Park D."/>
            <person name="Pearson M."/>
            <person name="Roberts A."/>
            <person name="Saif S."/>
            <person name="Shenoy N."/>
            <person name="Sisk P."/>
            <person name="Stolte C."/>
            <person name="Sykes S."/>
            <person name="Thomson T."/>
            <person name="Walk T."/>
            <person name="White J."/>
            <person name="Yandava C."/>
            <person name="Burger G."/>
            <person name="Gray M.W."/>
            <person name="Holland P.W.H."/>
            <person name="King N."/>
            <person name="Lang F.B.F."/>
            <person name="Roger A.J."/>
            <person name="Ruiz-Trillo I."/>
            <person name="Lander E."/>
            <person name="Nusbaum C."/>
        </authorList>
    </citation>
    <scope>NUCLEOTIDE SEQUENCE [LARGE SCALE GENOMIC DNA]</scope>
    <source>
        <strain evidence="6 7">ATCC 50062</strain>
    </source>
</reference>
<feature type="region of interest" description="Disordered" evidence="4">
    <location>
        <begin position="286"/>
        <end position="313"/>
    </location>
</feature>
<feature type="repeat" description="RCC1" evidence="3">
    <location>
        <begin position="114"/>
        <end position="164"/>
    </location>
</feature>
<feature type="compositionally biased region" description="Basic residues" evidence="4">
    <location>
        <begin position="303"/>
        <end position="313"/>
    </location>
</feature>
<evidence type="ECO:0000256" key="4">
    <source>
        <dbReference type="SAM" id="MobiDB-lite"/>
    </source>
</evidence>
<dbReference type="InterPro" id="IPR009091">
    <property type="entry name" value="RCC1/BLIP-II"/>
</dbReference>
<feature type="repeat" description="RCC1" evidence="3">
    <location>
        <begin position="60"/>
        <end position="113"/>
    </location>
</feature>
<feature type="domain" description="RCC1-like" evidence="5">
    <location>
        <begin position="16"/>
        <end position="292"/>
    </location>
</feature>
<name>A0A0L0DBJ0_THETB</name>
<dbReference type="PANTHER" id="PTHR45982">
    <property type="entry name" value="REGULATOR OF CHROMOSOME CONDENSATION"/>
    <property type="match status" value="1"/>
</dbReference>
<feature type="repeat" description="RCC1" evidence="3">
    <location>
        <begin position="225"/>
        <end position="280"/>
    </location>
</feature>
<feature type="repeat" description="RCC1" evidence="3">
    <location>
        <begin position="165"/>
        <end position="224"/>
    </location>
</feature>
<keyword evidence="7" id="KW-1185">Reference proteome</keyword>
<organism evidence="6 7">
    <name type="scientific">Thecamonas trahens ATCC 50062</name>
    <dbReference type="NCBI Taxonomy" id="461836"/>
    <lineage>
        <taxon>Eukaryota</taxon>
        <taxon>Apusozoa</taxon>
        <taxon>Apusomonadida</taxon>
        <taxon>Apusomonadidae</taxon>
        <taxon>Thecamonas</taxon>
    </lineage>
</organism>
<dbReference type="InterPro" id="IPR051553">
    <property type="entry name" value="Ran_GTPase-activating"/>
</dbReference>
<dbReference type="SUPFAM" id="SSF50985">
    <property type="entry name" value="RCC1/BLIP-II"/>
    <property type="match status" value="1"/>
</dbReference>
<keyword evidence="1" id="KW-0344">Guanine-nucleotide releasing factor</keyword>
<gene>
    <name evidence="6" type="ORF">AMSG_05630</name>
</gene>
<dbReference type="Gene3D" id="2.130.10.30">
    <property type="entry name" value="Regulator of chromosome condensation 1/beta-lactamase-inhibitor protein II"/>
    <property type="match status" value="2"/>
</dbReference>
<evidence type="ECO:0000313" key="7">
    <source>
        <dbReference type="Proteomes" id="UP000054408"/>
    </source>
</evidence>
<accession>A0A0L0DBJ0</accession>
<dbReference type="STRING" id="461836.A0A0L0DBJ0"/>
<protein>
    <submittedName>
        <fullName evidence="6">BNR repeat domain-containing protein</fullName>
    </submittedName>
</protein>
<evidence type="ECO:0000259" key="5">
    <source>
        <dbReference type="Pfam" id="PF25390"/>
    </source>
</evidence>
<dbReference type="OrthoDB" id="5370059at2759"/>
<dbReference type="AlphaFoldDB" id="A0A0L0DBJ0"/>
<dbReference type="PANTHER" id="PTHR45982:SF11">
    <property type="entry name" value="E3 UBIQUITIN-PROTEIN LIGASE HERC1 ISOFORM X1-RELATED"/>
    <property type="match status" value="1"/>
</dbReference>
<dbReference type="EMBL" id="GL349456">
    <property type="protein sequence ID" value="KNC49590.1"/>
    <property type="molecule type" value="Genomic_DNA"/>
</dbReference>
<keyword evidence="2" id="KW-0677">Repeat</keyword>
<dbReference type="InterPro" id="IPR000408">
    <property type="entry name" value="Reg_chr_condens"/>
</dbReference>
<evidence type="ECO:0000256" key="3">
    <source>
        <dbReference type="PROSITE-ProRule" id="PRU00235"/>
    </source>
</evidence>
<dbReference type="OMA" id="RHIARGC"/>
<dbReference type="GO" id="GO:0005085">
    <property type="term" value="F:guanyl-nucleotide exchange factor activity"/>
    <property type="evidence" value="ECO:0007669"/>
    <property type="project" value="TreeGrafter"/>
</dbReference>
<dbReference type="GO" id="GO:0005737">
    <property type="term" value="C:cytoplasm"/>
    <property type="evidence" value="ECO:0007669"/>
    <property type="project" value="TreeGrafter"/>
</dbReference>
<dbReference type="PRINTS" id="PR00633">
    <property type="entry name" value="RCCNDNSATION"/>
</dbReference>
<dbReference type="GeneID" id="25564998"/>
<dbReference type="InterPro" id="IPR058923">
    <property type="entry name" value="RCC1-like_dom"/>
</dbReference>
<dbReference type="Proteomes" id="UP000054408">
    <property type="component" value="Unassembled WGS sequence"/>
</dbReference>
<evidence type="ECO:0000313" key="6">
    <source>
        <dbReference type="EMBL" id="KNC49590.1"/>
    </source>
</evidence>
<dbReference type="RefSeq" id="XP_013757698.1">
    <property type="nucleotide sequence ID" value="XM_013902244.1"/>
</dbReference>
<sequence length="313" mass="31388">MQYDGNGMGCVAQRLCGWLGTGDCDDRLAPVEVRLPHEAVADVVDVAAGAGHLVVLLADGTLVGCGDDAVGQLGGDGSRTEMTVLAALMEALGGERAVGVAAGWEHSLVVTASGAIYGTGANAFGQLGTGPDGLGPGLVSGFGPGRVAVACSAGMRHSMAVTDAGEVYAWGDGKFGQLGLPADVLDSHRTGRKVLVCTPEQVGGIGDAVSVACGYKTSTLALADGRVLACGAAAHGTLGVGECADKIVPTFTPVAGELPGTGPLRSVHAGWSFSLVHAPSGAVSAAGSNSRGWRHQPCLAPTTRRRRLNRRGL</sequence>
<proteinExistence type="predicted"/>
<dbReference type="PROSITE" id="PS50012">
    <property type="entry name" value="RCC1_3"/>
    <property type="match status" value="5"/>
</dbReference>
<dbReference type="eggNOG" id="KOG1426">
    <property type="taxonomic scope" value="Eukaryota"/>
</dbReference>
<evidence type="ECO:0000256" key="1">
    <source>
        <dbReference type="ARBA" id="ARBA00022658"/>
    </source>
</evidence>
<dbReference type="Pfam" id="PF25390">
    <property type="entry name" value="WD40_RLD"/>
    <property type="match status" value="1"/>
</dbReference>
<evidence type="ECO:0000256" key="2">
    <source>
        <dbReference type="ARBA" id="ARBA00022737"/>
    </source>
</evidence>
<feature type="repeat" description="RCC1" evidence="3">
    <location>
        <begin position="5"/>
        <end position="59"/>
    </location>
</feature>
<dbReference type="PROSITE" id="PS00626">
    <property type="entry name" value="RCC1_2"/>
    <property type="match status" value="2"/>
</dbReference>